<evidence type="ECO:0000256" key="6">
    <source>
        <dbReference type="ARBA" id="ARBA00022989"/>
    </source>
</evidence>
<protein>
    <recommendedName>
        <fullName evidence="9">Malectin-like domain-containing protein</fullName>
    </recommendedName>
</protein>
<keyword evidence="5" id="KW-0677">Repeat</keyword>
<feature type="chain" id="PRO_5038942596" description="Malectin-like domain-containing protein" evidence="8">
    <location>
        <begin position="22"/>
        <end position="503"/>
    </location>
</feature>
<dbReference type="EMBL" id="JAGGNH010000001">
    <property type="protein sequence ID" value="KAJ0984537.1"/>
    <property type="molecule type" value="Genomic_DNA"/>
</dbReference>
<evidence type="ECO:0000256" key="8">
    <source>
        <dbReference type="SAM" id="SignalP"/>
    </source>
</evidence>
<keyword evidence="2" id="KW-0433">Leucine-rich repeat</keyword>
<accession>A0A9D5D568</accession>
<dbReference type="InterPro" id="IPR024788">
    <property type="entry name" value="Malectin-like_Carb-bd_dom"/>
</dbReference>
<keyword evidence="4 8" id="KW-0732">Signal</keyword>
<feature type="signal peptide" evidence="8">
    <location>
        <begin position="1"/>
        <end position="21"/>
    </location>
</feature>
<evidence type="ECO:0000313" key="10">
    <source>
        <dbReference type="EMBL" id="KAJ0984537.1"/>
    </source>
</evidence>
<comment type="subcellular location">
    <subcellularLocation>
        <location evidence="1">Membrane</location>
        <topology evidence="1">Single-pass membrane protein</topology>
    </subcellularLocation>
</comment>
<dbReference type="SUPFAM" id="SSF52058">
    <property type="entry name" value="L domain-like"/>
    <property type="match status" value="1"/>
</dbReference>
<keyword evidence="11" id="KW-1185">Reference proteome</keyword>
<reference evidence="10" key="1">
    <citation type="submission" date="2021-03" db="EMBL/GenBank/DDBJ databases">
        <authorList>
            <person name="Li Z."/>
            <person name="Yang C."/>
        </authorList>
    </citation>
    <scope>NUCLEOTIDE SEQUENCE</scope>
    <source>
        <strain evidence="10">Dzin_1.0</strain>
        <tissue evidence="10">Leaf</tissue>
    </source>
</reference>
<comment type="caution">
    <text evidence="10">The sequence shown here is derived from an EMBL/GenBank/DDBJ whole genome shotgun (WGS) entry which is preliminary data.</text>
</comment>
<sequence>MVTPLSILLPLLLSIPLPLHANRGLHINCGSQKEDIIGGIQWITEDGFIKVGRTHNLETQGIMPTLSSLRYFPEDSARKHCYMIPLFKGGKFLIRTSYFYGGFDGGKVPPVFDQIIGGTKWSMVNTSESYAKGLASYYEIITIASGKKMSVCLARNEHTVGSPFISTLEVENLKDSMYNATDFKNHALVTSARHQFGLAAGKMISYPDDQFNRYWESFTDENPVVGSHLDVSASEFWNIPPEKAFRRGLTTSRGKKLTVKWPPVQLPDANYYIALYFQDNRTPSPFSWRIFDIKINGKNFYTRLNVSVTGVMVYGAHWPLSGQTMITLTPDENSTVGPVINAGEILQIVPLGGRTHTRDVIVMEDLARRLKNIPLDWSGDPCLPQGSSWSGISCSGGKFARVVSINLTNFGLTGSLPQSIARLTAVKSIWLGGNKLHGPIPDMSSLKHLVSLHLEDNQFSGLVPPSLEKIEKLQELYLENNNLRGELPSSLRNREGIKIQYDR</sequence>
<feature type="domain" description="Malectin-like" evidence="9">
    <location>
        <begin position="27"/>
        <end position="347"/>
    </location>
</feature>
<dbReference type="PANTHER" id="PTHR45631">
    <property type="entry name" value="OS07G0107800 PROTEIN-RELATED"/>
    <property type="match status" value="1"/>
</dbReference>
<organism evidence="10 11">
    <name type="scientific">Dioscorea zingiberensis</name>
    <dbReference type="NCBI Taxonomy" id="325984"/>
    <lineage>
        <taxon>Eukaryota</taxon>
        <taxon>Viridiplantae</taxon>
        <taxon>Streptophyta</taxon>
        <taxon>Embryophyta</taxon>
        <taxon>Tracheophyta</taxon>
        <taxon>Spermatophyta</taxon>
        <taxon>Magnoliopsida</taxon>
        <taxon>Liliopsida</taxon>
        <taxon>Dioscoreales</taxon>
        <taxon>Dioscoreaceae</taxon>
        <taxon>Dioscorea</taxon>
    </lineage>
</organism>
<dbReference type="InterPro" id="IPR001611">
    <property type="entry name" value="Leu-rich_rpt"/>
</dbReference>
<dbReference type="Pfam" id="PF12819">
    <property type="entry name" value="Malectin_like"/>
    <property type="match status" value="1"/>
</dbReference>
<keyword evidence="3" id="KW-0812">Transmembrane</keyword>
<evidence type="ECO:0000256" key="4">
    <source>
        <dbReference type="ARBA" id="ARBA00022729"/>
    </source>
</evidence>
<dbReference type="PANTHER" id="PTHR45631:SF45">
    <property type="entry name" value="LEUCINE-RICH REPEAT (LRR) FAMILY PROTEIN"/>
    <property type="match status" value="1"/>
</dbReference>
<dbReference type="AlphaFoldDB" id="A0A9D5D568"/>
<dbReference type="Pfam" id="PF00560">
    <property type="entry name" value="LRR_1"/>
    <property type="match status" value="2"/>
</dbReference>
<dbReference type="FunFam" id="3.80.10.10:FF:000129">
    <property type="entry name" value="Leucine-rich repeat receptor-like kinase"/>
    <property type="match status" value="1"/>
</dbReference>
<dbReference type="InterPro" id="IPR032675">
    <property type="entry name" value="LRR_dom_sf"/>
</dbReference>
<evidence type="ECO:0000256" key="3">
    <source>
        <dbReference type="ARBA" id="ARBA00022692"/>
    </source>
</evidence>
<evidence type="ECO:0000256" key="1">
    <source>
        <dbReference type="ARBA" id="ARBA00004167"/>
    </source>
</evidence>
<dbReference type="GO" id="GO:0016020">
    <property type="term" value="C:membrane"/>
    <property type="evidence" value="ECO:0007669"/>
    <property type="project" value="UniProtKB-SubCell"/>
</dbReference>
<reference evidence="10" key="2">
    <citation type="journal article" date="2022" name="Hortic Res">
        <title>The genome of Dioscorea zingiberensis sheds light on the biosynthesis, origin and evolution of the medicinally important diosgenin saponins.</title>
        <authorList>
            <person name="Li Y."/>
            <person name="Tan C."/>
            <person name="Li Z."/>
            <person name="Guo J."/>
            <person name="Li S."/>
            <person name="Chen X."/>
            <person name="Wang C."/>
            <person name="Dai X."/>
            <person name="Yang H."/>
            <person name="Song W."/>
            <person name="Hou L."/>
            <person name="Xu J."/>
            <person name="Tong Z."/>
            <person name="Xu A."/>
            <person name="Yuan X."/>
            <person name="Wang W."/>
            <person name="Yang Q."/>
            <person name="Chen L."/>
            <person name="Sun Z."/>
            <person name="Wang K."/>
            <person name="Pan B."/>
            <person name="Chen J."/>
            <person name="Bao Y."/>
            <person name="Liu F."/>
            <person name="Qi X."/>
            <person name="Gang D.R."/>
            <person name="Wen J."/>
            <person name="Li J."/>
        </authorList>
    </citation>
    <scope>NUCLEOTIDE SEQUENCE</scope>
    <source>
        <strain evidence="10">Dzin_1.0</strain>
    </source>
</reference>
<name>A0A9D5D568_9LILI</name>
<gene>
    <name evidence="10" type="ORF">J5N97_002893</name>
</gene>
<keyword evidence="6" id="KW-1133">Transmembrane helix</keyword>
<evidence type="ECO:0000259" key="9">
    <source>
        <dbReference type="Pfam" id="PF12819"/>
    </source>
</evidence>
<evidence type="ECO:0000256" key="2">
    <source>
        <dbReference type="ARBA" id="ARBA00022614"/>
    </source>
</evidence>
<dbReference type="Gene3D" id="3.80.10.10">
    <property type="entry name" value="Ribonuclease Inhibitor"/>
    <property type="match status" value="1"/>
</dbReference>
<dbReference type="OrthoDB" id="1394818at2759"/>
<dbReference type="Proteomes" id="UP001085076">
    <property type="component" value="Miscellaneous, Linkage group lg01"/>
</dbReference>
<evidence type="ECO:0000256" key="7">
    <source>
        <dbReference type="ARBA" id="ARBA00023136"/>
    </source>
</evidence>
<keyword evidence="7" id="KW-0472">Membrane</keyword>
<evidence type="ECO:0000313" key="11">
    <source>
        <dbReference type="Proteomes" id="UP001085076"/>
    </source>
</evidence>
<evidence type="ECO:0000256" key="5">
    <source>
        <dbReference type="ARBA" id="ARBA00022737"/>
    </source>
</evidence>
<proteinExistence type="predicted"/>